<evidence type="ECO:0000313" key="2">
    <source>
        <dbReference type="Proteomes" id="UP000003857"/>
    </source>
</evidence>
<sequence length="100" mass="10704">MNKIPKGEAIMGQIKSSTISAGSAISELVGVDTSNAQNQQVEFSYTIGIAGMEAGRQACNQILQAVGDFSSAVLTQANKFPEIAAKIEKRDIEEAKRWES</sequence>
<dbReference type="Proteomes" id="UP000003857">
    <property type="component" value="Unassembled WGS sequence"/>
</dbReference>
<evidence type="ECO:0000313" key="1">
    <source>
        <dbReference type="EMBL" id="EGC24972.1"/>
    </source>
</evidence>
<protein>
    <recommendedName>
        <fullName evidence="3">TIGR04197 family type VII secretion effector</fullName>
    </recommendedName>
</protein>
<name>A0ABC9PDI1_STRSA</name>
<accession>A0ABC9PDI1</accession>
<dbReference type="AlphaFoldDB" id="A0ABC9PDI1"/>
<reference evidence="1 2" key="1">
    <citation type="submission" date="2011-01" db="EMBL/GenBank/DDBJ databases">
        <authorList>
            <person name="Muzny D."/>
            <person name="Qin X."/>
            <person name="Buhay C."/>
            <person name="Dugan-Rocha S."/>
            <person name="Ding Y."/>
            <person name="Chen G."/>
            <person name="Hawes A."/>
            <person name="Holder M."/>
            <person name="Jhangiani S."/>
            <person name="Johnson A."/>
            <person name="Khan Z."/>
            <person name="Li Z."/>
            <person name="Liu W."/>
            <person name="Liu X."/>
            <person name="Perez L."/>
            <person name="Shen H."/>
            <person name="Wang Q."/>
            <person name="Watt J."/>
            <person name="Xi L."/>
            <person name="Xin Y."/>
            <person name="Zhou J."/>
            <person name="Deng J."/>
            <person name="Jiang H."/>
            <person name="Liu Y."/>
            <person name="Qu J."/>
            <person name="Song X.-Z."/>
            <person name="Zhang L."/>
            <person name="Villasana D."/>
            <person name="Johnson A."/>
            <person name="Liu J."/>
            <person name="Liyanage D."/>
            <person name="Lorensuhewa L."/>
            <person name="Robinson T."/>
            <person name="Song A."/>
            <person name="Song B.-B."/>
            <person name="Dinh H."/>
            <person name="Thornton R."/>
            <person name="Coyle M."/>
            <person name="Francisco L."/>
            <person name="Jackson L."/>
            <person name="Javaid M."/>
            <person name="Korchina V."/>
            <person name="Kovar C."/>
            <person name="Mata R."/>
            <person name="Mathew T."/>
            <person name="Ngo R."/>
            <person name="Nguyen L."/>
            <person name="Nguyen N."/>
            <person name="Okwuonu G."/>
            <person name="Ongeri F."/>
            <person name="Pham C."/>
            <person name="Simmons D."/>
            <person name="Wilczek-Boney K."/>
            <person name="Hale W."/>
            <person name="Jakkamsetti A."/>
            <person name="Pham P."/>
            <person name="Ruth R."/>
            <person name="San Lucas F."/>
            <person name="Warren J."/>
            <person name="Zhang J."/>
            <person name="Zhao Z."/>
            <person name="Zhou C."/>
            <person name="Zhu D."/>
            <person name="Lee S."/>
            <person name="Bess C."/>
            <person name="Blankenburg K."/>
            <person name="Forbes L."/>
            <person name="Fu Q."/>
            <person name="Gubbala S."/>
            <person name="Hirani K."/>
            <person name="Jayaseelan J.C."/>
            <person name="Lara F."/>
            <person name="Munidasa M."/>
            <person name="Palculict T."/>
            <person name="Patil S."/>
            <person name="Pu L.-L."/>
            <person name="Saada N."/>
            <person name="Tang L."/>
            <person name="Weissenberger G."/>
            <person name="Zhu Y."/>
            <person name="Hemphill L."/>
            <person name="Shang Y."/>
            <person name="Youmans B."/>
            <person name="Ayvaz T."/>
            <person name="Ross M."/>
            <person name="Santibanez J."/>
            <person name="Aqrawi P."/>
            <person name="Gross S."/>
            <person name="Joshi V."/>
            <person name="Fowler G."/>
            <person name="Nazareth L."/>
            <person name="Reid J."/>
            <person name="Worley K."/>
            <person name="Petrosino J."/>
            <person name="Highlander S."/>
            <person name="Gibbs R."/>
        </authorList>
    </citation>
    <scope>NUCLEOTIDE SEQUENCE [LARGE SCALE GENOMIC DNA]</scope>
    <source>
        <strain evidence="1 2">SK405</strain>
    </source>
</reference>
<proteinExistence type="predicted"/>
<gene>
    <name evidence="1" type="ORF">HMPREF9390_0761</name>
</gene>
<organism evidence="1 2">
    <name type="scientific">Streptococcus sanguinis SK405</name>
    <dbReference type="NCBI Taxonomy" id="888817"/>
    <lineage>
        <taxon>Bacteria</taxon>
        <taxon>Bacillati</taxon>
        <taxon>Bacillota</taxon>
        <taxon>Bacilli</taxon>
        <taxon>Lactobacillales</taxon>
        <taxon>Streptococcaceae</taxon>
        <taxon>Streptococcus</taxon>
    </lineage>
</organism>
<evidence type="ECO:0008006" key="3">
    <source>
        <dbReference type="Google" id="ProtNLM"/>
    </source>
</evidence>
<dbReference type="EMBL" id="AEWZ01000002">
    <property type="protein sequence ID" value="EGC24972.1"/>
    <property type="molecule type" value="Genomic_DNA"/>
</dbReference>
<comment type="caution">
    <text evidence="1">The sequence shown here is derived from an EMBL/GenBank/DDBJ whole genome shotgun (WGS) entry which is preliminary data.</text>
</comment>